<keyword evidence="3" id="KW-1185">Reference proteome</keyword>
<dbReference type="EMBL" id="CYSA01000026">
    <property type="protein sequence ID" value="CUH67265.1"/>
    <property type="molecule type" value="Genomic_DNA"/>
</dbReference>
<dbReference type="Proteomes" id="UP000051587">
    <property type="component" value="Unassembled WGS sequence"/>
</dbReference>
<reference evidence="2 3" key="1">
    <citation type="submission" date="2015-09" db="EMBL/GenBank/DDBJ databases">
        <authorList>
            <consortium name="Swine Surveillance"/>
        </authorList>
    </citation>
    <scope>NUCLEOTIDE SEQUENCE [LARGE SCALE GENOMIC DNA]</scope>
    <source>
        <strain evidence="2 3">CECT 4357</strain>
    </source>
</reference>
<keyword evidence="1" id="KW-0732">Signal</keyword>
<feature type="chain" id="PRO_5006062996" description="Argininosuccinate lyase" evidence="1">
    <location>
        <begin position="21"/>
        <end position="46"/>
    </location>
</feature>
<evidence type="ECO:0000256" key="1">
    <source>
        <dbReference type="SAM" id="SignalP"/>
    </source>
</evidence>
<dbReference type="OrthoDB" id="7690651at2"/>
<dbReference type="AlphaFoldDB" id="A0A0P1G0W7"/>
<evidence type="ECO:0000313" key="3">
    <source>
        <dbReference type="Proteomes" id="UP000051587"/>
    </source>
</evidence>
<accession>A0A0P1G0W7</accession>
<evidence type="ECO:0000313" key="2">
    <source>
        <dbReference type="EMBL" id="CUH67265.1"/>
    </source>
</evidence>
<evidence type="ECO:0008006" key="4">
    <source>
        <dbReference type="Google" id="ProtNLM"/>
    </source>
</evidence>
<dbReference type="RefSeq" id="WP_139193564.1">
    <property type="nucleotide sequence ID" value="NZ_CP051181.1"/>
</dbReference>
<organism evidence="2 3">
    <name type="scientific">Thalassovita gelatinovora</name>
    <name type="common">Thalassobius gelatinovorus</name>
    <dbReference type="NCBI Taxonomy" id="53501"/>
    <lineage>
        <taxon>Bacteria</taxon>
        <taxon>Pseudomonadati</taxon>
        <taxon>Pseudomonadota</taxon>
        <taxon>Alphaproteobacteria</taxon>
        <taxon>Rhodobacterales</taxon>
        <taxon>Roseobacteraceae</taxon>
        <taxon>Thalassovita</taxon>
    </lineage>
</organism>
<sequence length="46" mass="4482">MKPVLIVLALLALTGCGADGEPTAPAPKSSQSGITISGEATIGVVF</sequence>
<proteinExistence type="predicted"/>
<dbReference type="PROSITE" id="PS51257">
    <property type="entry name" value="PROKAR_LIPOPROTEIN"/>
    <property type="match status" value="1"/>
</dbReference>
<feature type="signal peptide" evidence="1">
    <location>
        <begin position="1"/>
        <end position="20"/>
    </location>
</feature>
<name>A0A0P1G0W7_THAGE</name>
<protein>
    <recommendedName>
        <fullName evidence="4">Argininosuccinate lyase</fullName>
    </recommendedName>
</protein>
<gene>
    <name evidence="2" type="ORF">TG4357_02908</name>
</gene>